<evidence type="ECO:0000313" key="2">
    <source>
        <dbReference type="Proteomes" id="UP001153678"/>
    </source>
</evidence>
<gene>
    <name evidence="1" type="ORF">FWILDA_LOCUS17166</name>
</gene>
<sequence length="46" mass="5233">SSLVISMKKNTLRIKTVESSKIDHKVLLCKASADIISERSRKKYVQ</sequence>
<evidence type="ECO:0000313" key="1">
    <source>
        <dbReference type="EMBL" id="CAI2195614.1"/>
    </source>
</evidence>
<name>A0A9W4X532_9GLOM</name>
<feature type="non-terminal residue" evidence="1">
    <location>
        <position position="46"/>
    </location>
</feature>
<accession>A0A9W4X532</accession>
<dbReference type="Proteomes" id="UP001153678">
    <property type="component" value="Unassembled WGS sequence"/>
</dbReference>
<keyword evidence="2" id="KW-1185">Reference proteome</keyword>
<protein>
    <submittedName>
        <fullName evidence="1">3372_t:CDS:1</fullName>
    </submittedName>
</protein>
<organism evidence="1 2">
    <name type="scientific">Funneliformis geosporum</name>
    <dbReference type="NCBI Taxonomy" id="1117311"/>
    <lineage>
        <taxon>Eukaryota</taxon>
        <taxon>Fungi</taxon>
        <taxon>Fungi incertae sedis</taxon>
        <taxon>Mucoromycota</taxon>
        <taxon>Glomeromycotina</taxon>
        <taxon>Glomeromycetes</taxon>
        <taxon>Glomerales</taxon>
        <taxon>Glomeraceae</taxon>
        <taxon>Funneliformis</taxon>
    </lineage>
</organism>
<comment type="caution">
    <text evidence="1">The sequence shown here is derived from an EMBL/GenBank/DDBJ whole genome shotgun (WGS) entry which is preliminary data.</text>
</comment>
<reference evidence="1" key="1">
    <citation type="submission" date="2022-08" db="EMBL/GenBank/DDBJ databases">
        <authorList>
            <person name="Kallberg Y."/>
            <person name="Tangrot J."/>
            <person name="Rosling A."/>
        </authorList>
    </citation>
    <scope>NUCLEOTIDE SEQUENCE</scope>
    <source>
        <strain evidence="1">Wild A</strain>
    </source>
</reference>
<dbReference type="EMBL" id="CAMKVN010012721">
    <property type="protein sequence ID" value="CAI2195614.1"/>
    <property type="molecule type" value="Genomic_DNA"/>
</dbReference>
<proteinExistence type="predicted"/>
<feature type="non-terminal residue" evidence="1">
    <location>
        <position position="1"/>
    </location>
</feature>
<dbReference type="AlphaFoldDB" id="A0A9W4X532"/>